<feature type="region of interest" description="Disordered" evidence="1">
    <location>
        <begin position="17"/>
        <end position="61"/>
    </location>
</feature>
<evidence type="ECO:0000256" key="1">
    <source>
        <dbReference type="SAM" id="MobiDB-lite"/>
    </source>
</evidence>
<sequence length="61" mass="6550">MRGVDFSHGWASIVDTSKDVVPAAHNPTPPHQHPDQLNVTQNGASRQSNAPPARRDIAVSI</sequence>
<name>A0ABQ2IUI4_9PSEU</name>
<proteinExistence type="predicted"/>
<protein>
    <submittedName>
        <fullName evidence="2">Uncharacterized protein</fullName>
    </submittedName>
</protein>
<evidence type="ECO:0000313" key="3">
    <source>
        <dbReference type="Proteomes" id="UP000597656"/>
    </source>
</evidence>
<feature type="compositionally biased region" description="Polar residues" evidence="1">
    <location>
        <begin position="35"/>
        <end position="50"/>
    </location>
</feature>
<keyword evidence="3" id="KW-1185">Reference proteome</keyword>
<gene>
    <name evidence="2" type="ORF">GCM10011609_84710</name>
</gene>
<accession>A0ABQ2IUI4</accession>
<evidence type="ECO:0000313" key="2">
    <source>
        <dbReference type="EMBL" id="GGN28531.1"/>
    </source>
</evidence>
<comment type="caution">
    <text evidence="2">The sequence shown here is derived from an EMBL/GenBank/DDBJ whole genome shotgun (WGS) entry which is preliminary data.</text>
</comment>
<dbReference type="Proteomes" id="UP000597656">
    <property type="component" value="Unassembled WGS sequence"/>
</dbReference>
<organism evidence="2 3">
    <name type="scientific">Lentzea pudingi</name>
    <dbReference type="NCBI Taxonomy" id="1789439"/>
    <lineage>
        <taxon>Bacteria</taxon>
        <taxon>Bacillati</taxon>
        <taxon>Actinomycetota</taxon>
        <taxon>Actinomycetes</taxon>
        <taxon>Pseudonocardiales</taxon>
        <taxon>Pseudonocardiaceae</taxon>
        <taxon>Lentzea</taxon>
    </lineage>
</organism>
<reference evidence="3" key="1">
    <citation type="journal article" date="2019" name="Int. J. Syst. Evol. Microbiol.">
        <title>The Global Catalogue of Microorganisms (GCM) 10K type strain sequencing project: providing services to taxonomists for standard genome sequencing and annotation.</title>
        <authorList>
            <consortium name="The Broad Institute Genomics Platform"/>
            <consortium name="The Broad Institute Genome Sequencing Center for Infectious Disease"/>
            <person name="Wu L."/>
            <person name="Ma J."/>
        </authorList>
    </citation>
    <scope>NUCLEOTIDE SEQUENCE [LARGE SCALE GENOMIC DNA]</scope>
    <source>
        <strain evidence="3">CGMCC 4.7319</strain>
    </source>
</reference>
<dbReference type="EMBL" id="BMNC01000028">
    <property type="protein sequence ID" value="GGN28531.1"/>
    <property type="molecule type" value="Genomic_DNA"/>
</dbReference>